<reference evidence="8" key="2">
    <citation type="submission" date="2022-09" db="EMBL/GenBank/DDBJ databases">
        <authorList>
            <person name="Sun Q."/>
            <person name="Ohkuma M."/>
        </authorList>
    </citation>
    <scope>NUCLEOTIDE SEQUENCE</scope>
    <source>
        <strain evidence="8">JCM 3093</strain>
    </source>
</reference>
<dbReference type="InterPro" id="IPR024434">
    <property type="entry name" value="TSCPD_dom"/>
</dbReference>
<organism evidence="8 9">
    <name type="scientific">Planomonospora parontospora</name>
    <dbReference type="NCBI Taxonomy" id="58119"/>
    <lineage>
        <taxon>Bacteria</taxon>
        <taxon>Bacillati</taxon>
        <taxon>Actinomycetota</taxon>
        <taxon>Actinomycetes</taxon>
        <taxon>Streptosporangiales</taxon>
        <taxon>Streptosporangiaceae</taxon>
        <taxon>Planomonospora</taxon>
    </lineage>
</organism>
<dbReference type="AlphaFoldDB" id="A0AA37BN97"/>
<comment type="caution">
    <text evidence="8">The sequence shown here is derived from an EMBL/GenBank/DDBJ whole genome shotgun (WGS) entry which is preliminary data.</text>
</comment>
<evidence type="ECO:0000259" key="7">
    <source>
        <dbReference type="Pfam" id="PF12637"/>
    </source>
</evidence>
<dbReference type="GO" id="GO:0000166">
    <property type="term" value="F:nucleotide binding"/>
    <property type="evidence" value="ECO:0007669"/>
    <property type="project" value="UniProtKB-KW"/>
</dbReference>
<evidence type="ECO:0000256" key="4">
    <source>
        <dbReference type="ARBA" id="ARBA00022741"/>
    </source>
</evidence>
<keyword evidence="3" id="KW-0237">DNA synthesis</keyword>
<dbReference type="EMBL" id="BMQD01000040">
    <property type="protein sequence ID" value="GGK97910.1"/>
    <property type="molecule type" value="Genomic_DNA"/>
</dbReference>
<dbReference type="EC" id="1.17.4.1" evidence="2"/>
<evidence type="ECO:0000256" key="3">
    <source>
        <dbReference type="ARBA" id="ARBA00022634"/>
    </source>
</evidence>
<evidence type="ECO:0000256" key="1">
    <source>
        <dbReference type="ARBA" id="ARBA00007405"/>
    </source>
</evidence>
<comment type="similarity">
    <text evidence="1">Belongs to the ribonucleoside diphosphate reductase class-2 family.</text>
</comment>
<accession>A0AA37BN97</accession>
<evidence type="ECO:0000256" key="5">
    <source>
        <dbReference type="ARBA" id="ARBA00047754"/>
    </source>
</evidence>
<protein>
    <recommendedName>
        <fullName evidence="2">ribonucleoside-diphosphate reductase</fullName>
        <ecNumber evidence="2">1.17.4.1</ecNumber>
    </recommendedName>
</protein>
<dbReference type="GO" id="GO:0004748">
    <property type="term" value="F:ribonucleoside-diphosphate reductase activity, thioredoxin disulfide as acceptor"/>
    <property type="evidence" value="ECO:0007669"/>
    <property type="project" value="UniProtKB-EC"/>
</dbReference>
<feature type="domain" description="TSCPD" evidence="7">
    <location>
        <begin position="8"/>
        <end position="112"/>
    </location>
</feature>
<sequence>MSPVPAPRPNGRHGMTRRFEVGGAQGYLITSMAADGTLTEVMVRLGKHGSTLAGLADALHHTVNLGLRHGAPVVEVIQALLDAAYDPRGMTNDPEVPTASSITDYVARRLALDFVPYGERVRLSVLTPAEQTALTSHHAAAADDDEATALRPRGRVPATV</sequence>
<gene>
    <name evidence="8" type="ORF">GCM10010126_66620</name>
</gene>
<evidence type="ECO:0000313" key="8">
    <source>
        <dbReference type="EMBL" id="GGK97910.1"/>
    </source>
</evidence>
<evidence type="ECO:0000256" key="2">
    <source>
        <dbReference type="ARBA" id="ARBA00012274"/>
    </source>
</evidence>
<comment type="catalytic activity">
    <reaction evidence="5">
        <text>a 2'-deoxyribonucleoside 5'-diphosphate + [thioredoxin]-disulfide + H2O = a ribonucleoside 5'-diphosphate + [thioredoxin]-dithiol</text>
        <dbReference type="Rhea" id="RHEA:23252"/>
        <dbReference type="Rhea" id="RHEA-COMP:10698"/>
        <dbReference type="Rhea" id="RHEA-COMP:10700"/>
        <dbReference type="ChEBI" id="CHEBI:15377"/>
        <dbReference type="ChEBI" id="CHEBI:29950"/>
        <dbReference type="ChEBI" id="CHEBI:50058"/>
        <dbReference type="ChEBI" id="CHEBI:57930"/>
        <dbReference type="ChEBI" id="CHEBI:73316"/>
        <dbReference type="EC" id="1.17.4.1"/>
    </reaction>
</comment>
<proteinExistence type="inferred from homology"/>
<evidence type="ECO:0000256" key="6">
    <source>
        <dbReference type="SAM" id="MobiDB-lite"/>
    </source>
</evidence>
<keyword evidence="4" id="KW-0547">Nucleotide-binding</keyword>
<dbReference type="Proteomes" id="UP000627984">
    <property type="component" value="Unassembled WGS sequence"/>
</dbReference>
<reference evidence="8" key="1">
    <citation type="journal article" date="2014" name="Int. J. Syst. Evol. Microbiol.">
        <title>Complete genome sequence of Corynebacterium casei LMG S-19264T (=DSM 44701T), isolated from a smear-ripened cheese.</title>
        <authorList>
            <consortium name="US DOE Joint Genome Institute (JGI-PGF)"/>
            <person name="Walter F."/>
            <person name="Albersmeier A."/>
            <person name="Kalinowski J."/>
            <person name="Ruckert C."/>
        </authorList>
    </citation>
    <scope>NUCLEOTIDE SEQUENCE</scope>
    <source>
        <strain evidence="8">JCM 3093</strain>
    </source>
</reference>
<evidence type="ECO:0000313" key="9">
    <source>
        <dbReference type="Proteomes" id="UP000627984"/>
    </source>
</evidence>
<name>A0AA37BN97_9ACTN</name>
<dbReference type="GO" id="GO:0071897">
    <property type="term" value="P:DNA biosynthetic process"/>
    <property type="evidence" value="ECO:0007669"/>
    <property type="project" value="UniProtKB-KW"/>
</dbReference>
<dbReference type="Pfam" id="PF12637">
    <property type="entry name" value="TSCPD"/>
    <property type="match status" value="1"/>
</dbReference>
<feature type="region of interest" description="Disordered" evidence="6">
    <location>
        <begin position="136"/>
        <end position="160"/>
    </location>
</feature>